<keyword evidence="5 6" id="KW-0472">Membrane</keyword>
<dbReference type="Proteomes" id="UP000637643">
    <property type="component" value="Unassembled WGS sequence"/>
</dbReference>
<dbReference type="InterPro" id="IPR036259">
    <property type="entry name" value="MFS_trans_sf"/>
</dbReference>
<feature type="transmembrane region" description="Helical" evidence="6">
    <location>
        <begin position="60"/>
        <end position="81"/>
    </location>
</feature>
<feature type="transmembrane region" description="Helical" evidence="6">
    <location>
        <begin position="319"/>
        <end position="340"/>
    </location>
</feature>
<reference evidence="8" key="1">
    <citation type="journal article" date="2014" name="Int. J. Syst. Evol. Microbiol.">
        <title>Complete genome sequence of Corynebacterium casei LMG S-19264T (=DSM 44701T), isolated from a smear-ripened cheese.</title>
        <authorList>
            <consortium name="US DOE Joint Genome Institute (JGI-PGF)"/>
            <person name="Walter F."/>
            <person name="Albersmeier A."/>
            <person name="Kalinowski J."/>
            <person name="Ruckert C."/>
        </authorList>
    </citation>
    <scope>NUCLEOTIDE SEQUENCE</scope>
    <source>
        <strain evidence="8">CGMCC 1.16134</strain>
    </source>
</reference>
<dbReference type="Pfam" id="PF07690">
    <property type="entry name" value="MFS_1"/>
    <property type="match status" value="1"/>
</dbReference>
<dbReference type="InterPro" id="IPR011701">
    <property type="entry name" value="MFS"/>
</dbReference>
<evidence type="ECO:0000256" key="5">
    <source>
        <dbReference type="ARBA" id="ARBA00023136"/>
    </source>
</evidence>
<evidence type="ECO:0000256" key="3">
    <source>
        <dbReference type="ARBA" id="ARBA00022692"/>
    </source>
</evidence>
<evidence type="ECO:0000313" key="9">
    <source>
        <dbReference type="Proteomes" id="UP000637643"/>
    </source>
</evidence>
<dbReference type="PANTHER" id="PTHR23523">
    <property type="match status" value="1"/>
</dbReference>
<dbReference type="PANTHER" id="PTHR23523:SF2">
    <property type="entry name" value="2-NITROIMIDAZOLE TRANSPORTER"/>
    <property type="match status" value="1"/>
</dbReference>
<comment type="subcellular location">
    <subcellularLocation>
        <location evidence="1">Cell membrane</location>
        <topology evidence="1">Multi-pass membrane protein</topology>
    </subcellularLocation>
</comment>
<dbReference type="EMBL" id="BMKR01000025">
    <property type="protein sequence ID" value="GGF97147.1"/>
    <property type="molecule type" value="Genomic_DNA"/>
</dbReference>
<dbReference type="AlphaFoldDB" id="A0A917FP91"/>
<dbReference type="InterPro" id="IPR052524">
    <property type="entry name" value="MFS_Cyanate_Porter"/>
</dbReference>
<name>A0A917FP91_9BACL</name>
<evidence type="ECO:0000259" key="7">
    <source>
        <dbReference type="PROSITE" id="PS50850"/>
    </source>
</evidence>
<organism evidence="8 9">
    <name type="scientific">Paenibacillus albidus</name>
    <dbReference type="NCBI Taxonomy" id="2041023"/>
    <lineage>
        <taxon>Bacteria</taxon>
        <taxon>Bacillati</taxon>
        <taxon>Bacillota</taxon>
        <taxon>Bacilli</taxon>
        <taxon>Bacillales</taxon>
        <taxon>Paenibacillaceae</taxon>
        <taxon>Paenibacillus</taxon>
    </lineage>
</organism>
<feature type="transmembrane region" description="Helical" evidence="6">
    <location>
        <begin position="168"/>
        <end position="191"/>
    </location>
</feature>
<feature type="transmembrane region" description="Helical" evidence="6">
    <location>
        <begin position="203"/>
        <end position="225"/>
    </location>
</feature>
<feature type="transmembrane region" description="Helical" evidence="6">
    <location>
        <begin position="256"/>
        <end position="276"/>
    </location>
</feature>
<feature type="transmembrane region" description="Helical" evidence="6">
    <location>
        <begin position="37"/>
        <end position="54"/>
    </location>
</feature>
<feature type="transmembrane region" description="Helical" evidence="6">
    <location>
        <begin position="126"/>
        <end position="145"/>
    </location>
</feature>
<evidence type="ECO:0000256" key="4">
    <source>
        <dbReference type="ARBA" id="ARBA00022989"/>
    </source>
</evidence>
<keyword evidence="4 6" id="KW-1133">Transmembrane helix</keyword>
<reference evidence="8" key="2">
    <citation type="submission" date="2020-09" db="EMBL/GenBank/DDBJ databases">
        <authorList>
            <person name="Sun Q."/>
            <person name="Zhou Y."/>
        </authorList>
    </citation>
    <scope>NUCLEOTIDE SEQUENCE</scope>
    <source>
        <strain evidence="8">CGMCC 1.16134</strain>
    </source>
</reference>
<evidence type="ECO:0000256" key="6">
    <source>
        <dbReference type="SAM" id="Phobius"/>
    </source>
</evidence>
<feature type="transmembrane region" description="Helical" evidence="6">
    <location>
        <begin position="93"/>
        <end position="114"/>
    </location>
</feature>
<protein>
    <submittedName>
        <fullName evidence="8">MFS transporter</fullName>
    </submittedName>
</protein>
<feature type="transmembrane region" description="Helical" evidence="6">
    <location>
        <begin position="6"/>
        <end position="25"/>
    </location>
</feature>
<accession>A0A917FP91</accession>
<sequence>MNGMTASLLTTLPVLCMGIFAPVAVQISRRFGLERTIFGSLVLIGAATAARGVLASSSGLILTALLSGVGIGIAGPLLSGFIKQYFPKGSALVSVYSASLVFGASLAAGLSVPLYNWLGGSWQNSLAVWSLLSIAALASWWKIAVRPAPPQTRERAAQYKLPVANSRAWLLTLFFGLMASVFYSLTAWLAPMAESMGYTQQEAGMILTLFTLIQIPVSIAIPVLVAKFQRRTFWLVLCSVFELSGMLLLLSSGSPLFSALLLGIGAGGLFPLALLLPLLETKQPEEVSSWSAMNQGGGYILGALGPLAIGQIYDGSGSFQPALILMSVAIVLMIVVQLWIGRGARQAAAAVKTAAGAEC</sequence>
<dbReference type="GO" id="GO:0022857">
    <property type="term" value="F:transmembrane transporter activity"/>
    <property type="evidence" value="ECO:0007669"/>
    <property type="project" value="InterPro"/>
</dbReference>
<evidence type="ECO:0000313" key="8">
    <source>
        <dbReference type="EMBL" id="GGF97147.1"/>
    </source>
</evidence>
<feature type="transmembrane region" description="Helical" evidence="6">
    <location>
        <begin position="232"/>
        <end position="250"/>
    </location>
</feature>
<keyword evidence="2" id="KW-0813">Transport</keyword>
<dbReference type="InterPro" id="IPR020846">
    <property type="entry name" value="MFS_dom"/>
</dbReference>
<dbReference type="PROSITE" id="PS50850">
    <property type="entry name" value="MFS"/>
    <property type="match status" value="1"/>
</dbReference>
<evidence type="ECO:0000256" key="2">
    <source>
        <dbReference type="ARBA" id="ARBA00022448"/>
    </source>
</evidence>
<proteinExistence type="predicted"/>
<feature type="domain" description="Major facilitator superfamily (MFS) profile" evidence="7">
    <location>
        <begin position="1"/>
        <end position="345"/>
    </location>
</feature>
<dbReference type="Gene3D" id="1.20.1250.20">
    <property type="entry name" value="MFS general substrate transporter like domains"/>
    <property type="match status" value="1"/>
</dbReference>
<dbReference type="GO" id="GO:0005886">
    <property type="term" value="C:plasma membrane"/>
    <property type="evidence" value="ECO:0007669"/>
    <property type="project" value="UniProtKB-SubCell"/>
</dbReference>
<keyword evidence="9" id="KW-1185">Reference proteome</keyword>
<feature type="transmembrane region" description="Helical" evidence="6">
    <location>
        <begin position="296"/>
        <end position="313"/>
    </location>
</feature>
<evidence type="ECO:0000256" key="1">
    <source>
        <dbReference type="ARBA" id="ARBA00004651"/>
    </source>
</evidence>
<gene>
    <name evidence="8" type="ORF">GCM10010912_47350</name>
</gene>
<dbReference type="SUPFAM" id="SSF103473">
    <property type="entry name" value="MFS general substrate transporter"/>
    <property type="match status" value="1"/>
</dbReference>
<comment type="caution">
    <text evidence="8">The sequence shown here is derived from an EMBL/GenBank/DDBJ whole genome shotgun (WGS) entry which is preliminary data.</text>
</comment>
<keyword evidence="3 6" id="KW-0812">Transmembrane</keyword>